<dbReference type="CTD" id="36379768"/>
<reference evidence="2 3" key="1">
    <citation type="submission" date="2014-09" db="EMBL/GenBank/DDBJ databases">
        <authorList>
            <person name="Martin A.A."/>
        </authorList>
    </citation>
    <scope>NUCLEOTIDE SEQUENCE</scope>
    <source>
        <strain evidence="3">ED321</strain>
        <strain evidence="2">ED321 Heterogonic</strain>
    </source>
</reference>
<evidence type="ECO:0000256" key="1">
    <source>
        <dbReference type="SAM" id="Phobius"/>
    </source>
</evidence>
<evidence type="ECO:0000313" key="3">
    <source>
        <dbReference type="Proteomes" id="UP000035682"/>
    </source>
</evidence>
<proteinExistence type="predicted"/>
<evidence type="ECO:0000313" key="5">
    <source>
        <dbReference type="WormBase" id="SRAE_2000206700"/>
    </source>
</evidence>
<evidence type="ECO:0000313" key="4">
    <source>
        <dbReference type="WBParaSite" id="SRAE_2000206700.1"/>
    </source>
</evidence>
<dbReference type="GeneID" id="36379768"/>
<name>A0A090LGZ4_STRRB</name>
<sequence length="278" mass="31700">MNQTNNNVTLNDNTTILLLKNDSSINDKDNLKKFAQFYGKISSIVISIITILIVFVCYYISQKKKEATYYGVEDKLDKNFFAKNPKFIKQKEEMEICHVQNDSNMSLKKSGNNNFEGSIKIVQIKHPTSVVIHSKTIIDEGCLPLKKGRRIVLLSNEDVQTKIEAIIELDNIKNGREVLESVQRRISDKIQKMSNNSKKNCYISKICGIIAMDTRHSLEQLSEDLWVVYGSKDDNTFVTSGLHNIFENANSMSLCLRVQIILPVKCKLLAFKIDRNVS</sequence>
<dbReference type="WBParaSite" id="SRAE_2000206700.1">
    <property type="protein sequence ID" value="SRAE_2000206700.1"/>
    <property type="gene ID" value="WBGene00262274"/>
</dbReference>
<dbReference type="EMBL" id="LN609529">
    <property type="protein sequence ID" value="CEF67403.1"/>
    <property type="molecule type" value="Genomic_DNA"/>
</dbReference>
<keyword evidence="1" id="KW-0472">Membrane</keyword>
<accession>A0A090LGZ4</accession>
<keyword evidence="1" id="KW-1133">Transmembrane helix</keyword>
<keyword evidence="1" id="KW-0812">Transmembrane</keyword>
<keyword evidence="3" id="KW-1185">Reference proteome</keyword>
<dbReference type="WormBase" id="SRAE_2000206700">
    <property type="protein sequence ID" value="SRP08098"/>
    <property type="gene ID" value="WBGene00262274"/>
</dbReference>
<dbReference type="AlphaFoldDB" id="A0A090LGZ4"/>
<evidence type="ECO:0000313" key="2">
    <source>
        <dbReference type="EMBL" id="CEF67403.1"/>
    </source>
</evidence>
<dbReference type="Proteomes" id="UP000035682">
    <property type="component" value="Unplaced"/>
</dbReference>
<protein>
    <submittedName>
        <fullName evidence="2 4">Uncharacterized protein</fullName>
    </submittedName>
</protein>
<reference evidence="4" key="2">
    <citation type="submission" date="2020-12" db="UniProtKB">
        <authorList>
            <consortium name="WormBaseParasite"/>
        </authorList>
    </citation>
    <scope>IDENTIFICATION</scope>
</reference>
<organism evidence="2">
    <name type="scientific">Strongyloides ratti</name>
    <name type="common">Parasitic roundworm</name>
    <dbReference type="NCBI Taxonomy" id="34506"/>
    <lineage>
        <taxon>Eukaryota</taxon>
        <taxon>Metazoa</taxon>
        <taxon>Ecdysozoa</taxon>
        <taxon>Nematoda</taxon>
        <taxon>Chromadorea</taxon>
        <taxon>Rhabditida</taxon>
        <taxon>Tylenchina</taxon>
        <taxon>Panagrolaimomorpha</taxon>
        <taxon>Strongyloidoidea</taxon>
        <taxon>Strongyloididae</taxon>
        <taxon>Strongyloides</taxon>
    </lineage>
</organism>
<dbReference type="RefSeq" id="XP_024506603.1">
    <property type="nucleotide sequence ID" value="XM_024653092.1"/>
</dbReference>
<gene>
    <name evidence="2 4 5" type="ORF">SRAE_2000206700</name>
</gene>
<feature type="transmembrane region" description="Helical" evidence="1">
    <location>
        <begin position="37"/>
        <end position="60"/>
    </location>
</feature>